<name>A0AAV0G122_9ASTE</name>
<proteinExistence type="predicted"/>
<dbReference type="EMBL" id="CAMAPF010001032">
    <property type="protein sequence ID" value="CAH9141653.1"/>
    <property type="molecule type" value="Genomic_DNA"/>
</dbReference>
<sequence length="114" mass="12233">MLPLPLCFCDPFSVSGLNQHFLTRGPINKSSQMFVSWLNGTFSSWSGLDLTPCSWAGAECDCSGAVLAVSLSGYSLIGLFPNFRPLQSPFTGWFIAAVYGGMKKRKTEGWGGAG</sequence>
<evidence type="ECO:0008006" key="3">
    <source>
        <dbReference type="Google" id="ProtNLM"/>
    </source>
</evidence>
<gene>
    <name evidence="1" type="ORF">CEPIT_LOCUS39292</name>
</gene>
<dbReference type="Gene3D" id="3.80.10.10">
    <property type="entry name" value="Ribonuclease Inhibitor"/>
    <property type="match status" value="1"/>
</dbReference>
<comment type="caution">
    <text evidence="1">The sequence shown here is derived from an EMBL/GenBank/DDBJ whole genome shotgun (WGS) entry which is preliminary data.</text>
</comment>
<protein>
    <recommendedName>
        <fullName evidence="3">Leucine-rich repeat-containing N-terminal plant-type domain-containing protein</fullName>
    </recommendedName>
</protein>
<evidence type="ECO:0000313" key="1">
    <source>
        <dbReference type="EMBL" id="CAH9141653.1"/>
    </source>
</evidence>
<accession>A0AAV0G122</accession>
<keyword evidence="2" id="KW-1185">Reference proteome</keyword>
<dbReference type="Proteomes" id="UP001152523">
    <property type="component" value="Unassembled WGS sequence"/>
</dbReference>
<evidence type="ECO:0000313" key="2">
    <source>
        <dbReference type="Proteomes" id="UP001152523"/>
    </source>
</evidence>
<organism evidence="1 2">
    <name type="scientific">Cuscuta epithymum</name>
    <dbReference type="NCBI Taxonomy" id="186058"/>
    <lineage>
        <taxon>Eukaryota</taxon>
        <taxon>Viridiplantae</taxon>
        <taxon>Streptophyta</taxon>
        <taxon>Embryophyta</taxon>
        <taxon>Tracheophyta</taxon>
        <taxon>Spermatophyta</taxon>
        <taxon>Magnoliopsida</taxon>
        <taxon>eudicotyledons</taxon>
        <taxon>Gunneridae</taxon>
        <taxon>Pentapetalae</taxon>
        <taxon>asterids</taxon>
        <taxon>lamiids</taxon>
        <taxon>Solanales</taxon>
        <taxon>Convolvulaceae</taxon>
        <taxon>Cuscuteae</taxon>
        <taxon>Cuscuta</taxon>
        <taxon>Cuscuta subgen. Cuscuta</taxon>
    </lineage>
</organism>
<dbReference type="AlphaFoldDB" id="A0AAV0G122"/>
<reference evidence="1" key="1">
    <citation type="submission" date="2022-07" db="EMBL/GenBank/DDBJ databases">
        <authorList>
            <person name="Macas J."/>
            <person name="Novak P."/>
            <person name="Neumann P."/>
        </authorList>
    </citation>
    <scope>NUCLEOTIDE SEQUENCE</scope>
</reference>
<dbReference type="InterPro" id="IPR032675">
    <property type="entry name" value="LRR_dom_sf"/>
</dbReference>